<protein>
    <recommendedName>
        <fullName evidence="1">Glycosyl hydrolase-like 10 domain-containing protein</fullName>
    </recommendedName>
</protein>
<dbReference type="AlphaFoldDB" id="X1AZ20"/>
<feature type="domain" description="Glycosyl hydrolase-like 10" evidence="1">
    <location>
        <begin position="68"/>
        <end position="172"/>
    </location>
</feature>
<dbReference type="InterPro" id="IPR003790">
    <property type="entry name" value="GHL10"/>
</dbReference>
<name>X1AZ20_9ZZZZ</name>
<dbReference type="Pfam" id="PF02638">
    <property type="entry name" value="GHL10"/>
    <property type="match status" value="1"/>
</dbReference>
<dbReference type="EMBL" id="BART01016995">
    <property type="protein sequence ID" value="GAG88489.1"/>
    <property type="molecule type" value="Genomic_DNA"/>
</dbReference>
<dbReference type="SUPFAM" id="SSF51445">
    <property type="entry name" value="(Trans)glycosidases"/>
    <property type="match status" value="1"/>
</dbReference>
<accession>X1AZ20</accession>
<proteinExistence type="predicted"/>
<reference evidence="2" key="1">
    <citation type="journal article" date="2014" name="Front. Microbiol.">
        <title>High frequency of phylogenetically diverse reductive dehalogenase-homologous genes in deep subseafloor sedimentary metagenomes.</title>
        <authorList>
            <person name="Kawai M."/>
            <person name="Futagami T."/>
            <person name="Toyoda A."/>
            <person name="Takaki Y."/>
            <person name="Nishi S."/>
            <person name="Hori S."/>
            <person name="Arai W."/>
            <person name="Tsubouchi T."/>
            <person name="Morono Y."/>
            <person name="Uchiyama I."/>
            <person name="Ito T."/>
            <person name="Fujiyama A."/>
            <person name="Inagaki F."/>
            <person name="Takami H."/>
        </authorList>
    </citation>
    <scope>NUCLEOTIDE SEQUENCE</scope>
    <source>
        <strain evidence="2">Expedition CK06-06</strain>
    </source>
</reference>
<evidence type="ECO:0000259" key="1">
    <source>
        <dbReference type="Pfam" id="PF02638"/>
    </source>
</evidence>
<gene>
    <name evidence="2" type="ORF">S01H4_32497</name>
</gene>
<comment type="caution">
    <text evidence="2">The sequence shown here is derived from an EMBL/GenBank/DDBJ whole genome shotgun (WGS) entry which is preliminary data.</text>
</comment>
<dbReference type="InterPro" id="IPR017853">
    <property type="entry name" value="GH"/>
</dbReference>
<evidence type="ECO:0000313" key="2">
    <source>
        <dbReference type="EMBL" id="GAG88489.1"/>
    </source>
</evidence>
<organism evidence="2">
    <name type="scientific">marine sediment metagenome</name>
    <dbReference type="NCBI Taxonomy" id="412755"/>
    <lineage>
        <taxon>unclassified sequences</taxon>
        <taxon>metagenomes</taxon>
        <taxon>ecological metagenomes</taxon>
    </lineage>
</organism>
<feature type="non-terminal residue" evidence="2">
    <location>
        <position position="1"/>
    </location>
</feature>
<dbReference type="Gene3D" id="3.20.20.80">
    <property type="entry name" value="Glycosidases"/>
    <property type="match status" value="1"/>
</dbReference>
<sequence>DGNDCRTGEEGEPNTPETFLNKRTSALVGSQVDAIFYCTGVLNSYTHKSDESETRKHGDRYQNEFGWELIKQGRDSLQIIVDFGHKHRMDVFWSMRMNDTHDSADPALFSRWKKDHPENLMGKKGDDFLYGGGRWSGLNYGIPESREKVFRIQKDVCTRYDVDGIEMDFFRHPVYFKPQMTGDRVEQKHCDMMTEFLARIRRMADDVGRSRGRPFLISVRVPDSLGYAKAIGLDLSRWLEDDLVDIIVGGGYFHFEPWENLVTLAKQHHVPAYACLSNSRIRDQSQEETMPHCHVS</sequence>